<reference evidence="1" key="1">
    <citation type="submission" date="2023-02" db="EMBL/GenBank/DDBJ databases">
        <title>Escherichia albertii as a potential enteropathogen in the light of epidemiological and genomic studies.</title>
        <authorList>
            <person name="Leszczynska K."/>
            <person name="Swiecicka I."/>
            <person name="Daniluk T."/>
            <person name="Lebensztejn D."/>
            <person name="Chmielewska S."/>
            <person name="Leszczynska D."/>
            <person name="Gawor J."/>
            <person name="Kliber M."/>
        </authorList>
    </citation>
    <scope>NUCLEOTIDE SEQUENCE</scope>
    <source>
        <strain evidence="1">BIA_7</strain>
    </source>
</reference>
<protein>
    <submittedName>
        <fullName evidence="1">Uncharacterized protein</fullName>
    </submittedName>
</protein>
<name>A0AAX3MPB8_ESCAL</name>
<dbReference type="AlphaFoldDB" id="A0AAX3MPB8"/>
<gene>
    <name evidence="1" type="ORF">PS049_09520</name>
</gene>
<accession>A0AAX3MPB8</accession>
<sequence>MPKTTCPICLIHSVALPHGVCQVCFNRLKAWHFHTSDFWKESWEILSSPCLSAIDVAVIIVDAAGESLLETQREKEWHLRRLLFIGDCIDHLDDAVFFPVPRSEINACKKMAIDYWHHQSSLSITLDDISGHICSSLNIRSFSKWDATMLIGLLASGEDNLDFMWWQFIESAVCCIRNKFSEEEWLNLFHKHFHIELQRWAQQPVEQYELYFHEITEDVAFNHNKKL</sequence>
<dbReference type="EMBL" id="CP117562">
    <property type="protein sequence ID" value="WDB31112.1"/>
    <property type="molecule type" value="Genomic_DNA"/>
</dbReference>
<dbReference type="RefSeq" id="WP_001127100.1">
    <property type="nucleotide sequence ID" value="NZ_AP014857.1"/>
</dbReference>
<evidence type="ECO:0000313" key="1">
    <source>
        <dbReference type="EMBL" id="WDB31112.1"/>
    </source>
</evidence>
<dbReference type="Proteomes" id="UP001219219">
    <property type="component" value="Chromosome"/>
</dbReference>
<evidence type="ECO:0000313" key="2">
    <source>
        <dbReference type="Proteomes" id="UP001219219"/>
    </source>
</evidence>
<organism evidence="1 2">
    <name type="scientific">Escherichia albertii</name>
    <dbReference type="NCBI Taxonomy" id="208962"/>
    <lineage>
        <taxon>Bacteria</taxon>
        <taxon>Pseudomonadati</taxon>
        <taxon>Pseudomonadota</taxon>
        <taxon>Gammaproteobacteria</taxon>
        <taxon>Enterobacterales</taxon>
        <taxon>Enterobacteriaceae</taxon>
        <taxon>Escherichia</taxon>
    </lineage>
</organism>
<proteinExistence type="predicted"/>